<organism evidence="12 13">
    <name type="scientific">Nephila pilipes</name>
    <name type="common">Giant wood spider</name>
    <name type="synonym">Nephila maculata</name>
    <dbReference type="NCBI Taxonomy" id="299642"/>
    <lineage>
        <taxon>Eukaryota</taxon>
        <taxon>Metazoa</taxon>
        <taxon>Ecdysozoa</taxon>
        <taxon>Arthropoda</taxon>
        <taxon>Chelicerata</taxon>
        <taxon>Arachnida</taxon>
        <taxon>Araneae</taxon>
        <taxon>Araneomorphae</taxon>
        <taxon>Entelegynae</taxon>
        <taxon>Araneoidea</taxon>
        <taxon>Nephilidae</taxon>
        <taxon>Nephila</taxon>
    </lineage>
</organism>
<evidence type="ECO:0000256" key="4">
    <source>
        <dbReference type="ARBA" id="ARBA00012477"/>
    </source>
</evidence>
<dbReference type="GO" id="GO:0042781">
    <property type="term" value="F:3'-tRNA processing endoribonuclease activity"/>
    <property type="evidence" value="ECO:0007669"/>
    <property type="project" value="UniProtKB-EC"/>
</dbReference>
<name>A0A8X6Q292_NEPPI</name>
<evidence type="ECO:0000313" key="12">
    <source>
        <dbReference type="EMBL" id="GFU02737.1"/>
    </source>
</evidence>
<evidence type="ECO:0000256" key="8">
    <source>
        <dbReference type="ARBA" id="ARBA00022759"/>
    </source>
</evidence>
<evidence type="ECO:0000256" key="10">
    <source>
        <dbReference type="ARBA" id="ARBA00022833"/>
    </source>
</evidence>
<keyword evidence="13" id="KW-1185">Reference proteome</keyword>
<dbReference type="Proteomes" id="UP000887013">
    <property type="component" value="Unassembled WGS sequence"/>
</dbReference>
<evidence type="ECO:0000256" key="3">
    <source>
        <dbReference type="ARBA" id="ARBA00007823"/>
    </source>
</evidence>
<sequence length="173" mass="19540">LAYGNGSRSSSRALYMFTDHARYLFNCGEGTQRLAQEHKMKLSKLDDIFITHNSWENLGGLLGLSLTIQDMGVPEITLHGPPGIDHLYEHSNSFVCLKNLNIVTKNFSDQFCDDCMEITKIPIFKTVNPSDSVIPSSFSEELYSSDSSDDCITHRLSWNLARIIPFQLTRSIF</sequence>
<dbReference type="Gene3D" id="3.60.15.10">
    <property type="entry name" value="Ribonuclease Z/Hydroxyacylglutathione hydrolase-like"/>
    <property type="match status" value="1"/>
</dbReference>
<keyword evidence="6" id="KW-0540">Nuclease</keyword>
<feature type="domain" description="tRNase Z endonuclease" evidence="11">
    <location>
        <begin position="13"/>
        <end position="60"/>
    </location>
</feature>
<comment type="cofactor">
    <cofactor evidence="2">
        <name>Zn(2+)</name>
        <dbReference type="ChEBI" id="CHEBI:29105"/>
    </cofactor>
</comment>
<evidence type="ECO:0000256" key="2">
    <source>
        <dbReference type="ARBA" id="ARBA00001947"/>
    </source>
</evidence>
<proteinExistence type="inferred from homology"/>
<evidence type="ECO:0000256" key="6">
    <source>
        <dbReference type="ARBA" id="ARBA00022722"/>
    </source>
</evidence>
<dbReference type="InterPro" id="IPR027794">
    <property type="entry name" value="tRNase_Z_dom"/>
</dbReference>
<dbReference type="GO" id="GO:0005739">
    <property type="term" value="C:mitochondrion"/>
    <property type="evidence" value="ECO:0007669"/>
    <property type="project" value="TreeGrafter"/>
</dbReference>
<dbReference type="InterPro" id="IPR036866">
    <property type="entry name" value="RibonucZ/Hydroxyglut_hydro"/>
</dbReference>
<dbReference type="OrthoDB" id="527344at2759"/>
<dbReference type="SUPFAM" id="SSF56281">
    <property type="entry name" value="Metallo-hydrolase/oxidoreductase"/>
    <property type="match status" value="1"/>
</dbReference>
<evidence type="ECO:0000259" key="11">
    <source>
        <dbReference type="Pfam" id="PF13691"/>
    </source>
</evidence>
<keyword evidence="10" id="KW-0862">Zinc</keyword>
<keyword evidence="8" id="KW-0255">Endonuclease</keyword>
<dbReference type="PANTHER" id="PTHR12553:SF49">
    <property type="entry name" value="ZINC PHOSPHODIESTERASE ELAC PROTEIN 2"/>
    <property type="match status" value="1"/>
</dbReference>
<dbReference type="Pfam" id="PF13691">
    <property type="entry name" value="Lactamase_B_4"/>
    <property type="match status" value="1"/>
</dbReference>
<dbReference type="InterPro" id="IPR047151">
    <property type="entry name" value="RNZ2-like"/>
</dbReference>
<dbReference type="EC" id="3.1.26.11" evidence="4"/>
<dbReference type="AlphaFoldDB" id="A0A8X6Q292"/>
<feature type="non-terminal residue" evidence="12">
    <location>
        <position position="1"/>
    </location>
</feature>
<dbReference type="PANTHER" id="PTHR12553">
    <property type="entry name" value="ZINC PHOSPHODIESTERASE ELAC PROTEIN 2"/>
    <property type="match status" value="1"/>
</dbReference>
<reference evidence="12" key="1">
    <citation type="submission" date="2020-08" db="EMBL/GenBank/DDBJ databases">
        <title>Multicomponent nature underlies the extraordinary mechanical properties of spider dragline silk.</title>
        <authorList>
            <person name="Kono N."/>
            <person name="Nakamura H."/>
            <person name="Mori M."/>
            <person name="Yoshida Y."/>
            <person name="Ohtoshi R."/>
            <person name="Malay A.D."/>
            <person name="Moran D.A.P."/>
            <person name="Tomita M."/>
            <person name="Numata K."/>
            <person name="Arakawa K."/>
        </authorList>
    </citation>
    <scope>NUCLEOTIDE SEQUENCE</scope>
</reference>
<comment type="similarity">
    <text evidence="3">Belongs to the RNase Z family.</text>
</comment>
<keyword evidence="9" id="KW-0378">Hydrolase</keyword>
<evidence type="ECO:0000256" key="1">
    <source>
        <dbReference type="ARBA" id="ARBA00000402"/>
    </source>
</evidence>
<comment type="catalytic activity">
    <reaction evidence="1">
        <text>Endonucleolytic cleavage of RNA, removing extra 3' nucleotides from tRNA precursor, generating 3' termini of tRNAs. A 3'-hydroxy group is left at the tRNA terminus and a 5'-phosphoryl group is left at the trailer molecule.</text>
        <dbReference type="EC" id="3.1.26.11"/>
    </reaction>
</comment>
<evidence type="ECO:0000256" key="5">
    <source>
        <dbReference type="ARBA" id="ARBA00022694"/>
    </source>
</evidence>
<gene>
    <name evidence="12" type="primary">RNaseZ</name>
    <name evidence="12" type="ORF">NPIL_318861</name>
</gene>
<keyword evidence="7" id="KW-0479">Metal-binding</keyword>
<evidence type="ECO:0000313" key="13">
    <source>
        <dbReference type="Proteomes" id="UP000887013"/>
    </source>
</evidence>
<dbReference type="GO" id="GO:1990180">
    <property type="term" value="P:mitochondrial tRNA 3'-end processing"/>
    <property type="evidence" value="ECO:0007669"/>
    <property type="project" value="TreeGrafter"/>
</dbReference>
<evidence type="ECO:0000256" key="9">
    <source>
        <dbReference type="ARBA" id="ARBA00022801"/>
    </source>
</evidence>
<comment type="caution">
    <text evidence="12">The sequence shown here is derived from an EMBL/GenBank/DDBJ whole genome shotgun (WGS) entry which is preliminary data.</text>
</comment>
<accession>A0A8X6Q292</accession>
<dbReference type="GO" id="GO:0046872">
    <property type="term" value="F:metal ion binding"/>
    <property type="evidence" value="ECO:0007669"/>
    <property type="project" value="UniProtKB-KW"/>
</dbReference>
<evidence type="ECO:0000256" key="7">
    <source>
        <dbReference type="ARBA" id="ARBA00022723"/>
    </source>
</evidence>
<dbReference type="EMBL" id="BMAW01123310">
    <property type="protein sequence ID" value="GFU02737.1"/>
    <property type="molecule type" value="Genomic_DNA"/>
</dbReference>
<protein>
    <recommendedName>
        <fullName evidence="4">ribonuclease Z</fullName>
        <ecNumber evidence="4">3.1.26.11</ecNumber>
    </recommendedName>
</protein>
<keyword evidence="5" id="KW-0819">tRNA processing</keyword>